<evidence type="ECO:0000313" key="2">
    <source>
        <dbReference type="Proteomes" id="UP001165064"/>
    </source>
</evidence>
<sequence>MKILLSKKVDKKRSKYDDDGIDSDDFDDDDDLDEDDKAILKEMGALESSDSENSDDDSDEDSDTPRVKENPYMAPVAVPEASTGKYIPPSVRRRMALEQGSMQESEKIMQLMKSVKGPLNKLSEPNSNTIINELNQLYNDNPRQTVNEAMVKTVNQFVLVPGPMLDSFLILYAAVIVSLYRLQGVEFGAYVIQTFVEKLNEYLENESLARGKEAVNLIGLIGYCYNFNLVSASLIYDIVSQKLIKDPTEAHTALLLKLVKAAGSKMRADDSNALKQIILDLNKSIKDTEAHGSKTTLRTRVLIDTMTNLKNNKLKNTENENSMQMITRFKKQISKINSNRNTDPIQVTLSDIESVDERGKWWLVGSAWRGSDSAKNETESKPNAETEEYEVNDELVNDILDTAAPNWLELAKQQRMNTDIRRAIFISIMSAGDYMDSFAKLEKLGLKRSQQREIPNILLHCTAMEAVYNPYYGFLAKKN</sequence>
<protein>
    <submittedName>
        <fullName evidence="1">Unnamed protein product</fullName>
    </submittedName>
</protein>
<keyword evidence="2" id="KW-1185">Reference proteome</keyword>
<gene>
    <name evidence="1" type="ORF">Amon02_000567500</name>
</gene>
<accession>A0ACB5T6P7</accession>
<dbReference type="Proteomes" id="UP001165064">
    <property type="component" value="Unassembled WGS sequence"/>
</dbReference>
<proteinExistence type="predicted"/>
<reference evidence="1" key="1">
    <citation type="submission" date="2023-04" db="EMBL/GenBank/DDBJ databases">
        <title>Ambrosiozyma monospora NBRC 10751.</title>
        <authorList>
            <person name="Ichikawa N."/>
            <person name="Sato H."/>
            <person name="Tonouchi N."/>
        </authorList>
    </citation>
    <scope>NUCLEOTIDE SEQUENCE</scope>
    <source>
        <strain evidence="1">NBRC 10751</strain>
    </source>
</reference>
<organism evidence="1 2">
    <name type="scientific">Ambrosiozyma monospora</name>
    <name type="common">Yeast</name>
    <name type="synonym">Endomycopsis monosporus</name>
    <dbReference type="NCBI Taxonomy" id="43982"/>
    <lineage>
        <taxon>Eukaryota</taxon>
        <taxon>Fungi</taxon>
        <taxon>Dikarya</taxon>
        <taxon>Ascomycota</taxon>
        <taxon>Saccharomycotina</taxon>
        <taxon>Pichiomycetes</taxon>
        <taxon>Pichiales</taxon>
        <taxon>Pichiaceae</taxon>
        <taxon>Ambrosiozyma</taxon>
    </lineage>
</organism>
<comment type="caution">
    <text evidence="1">The sequence shown here is derived from an EMBL/GenBank/DDBJ whole genome shotgun (WGS) entry which is preliminary data.</text>
</comment>
<evidence type="ECO:0000313" key="1">
    <source>
        <dbReference type="EMBL" id="GME82664.1"/>
    </source>
</evidence>
<name>A0ACB5T6P7_AMBMO</name>
<dbReference type="EMBL" id="BSXS01004259">
    <property type="protein sequence ID" value="GME82664.1"/>
    <property type="molecule type" value="Genomic_DNA"/>
</dbReference>